<dbReference type="GO" id="GO:0102522">
    <property type="term" value="F:tRNA 4-demethylwyosine alpha-amino-alpha-carboxypropyltransferase activity"/>
    <property type="evidence" value="ECO:0007669"/>
    <property type="project" value="UniProtKB-EC"/>
</dbReference>
<keyword evidence="3" id="KW-0808">Transferase</keyword>
<name>A0A6A5VT83_9PLEO</name>
<evidence type="ECO:0000256" key="2">
    <source>
        <dbReference type="ARBA" id="ARBA00012265"/>
    </source>
</evidence>
<evidence type="ECO:0000256" key="6">
    <source>
        <dbReference type="ARBA" id="ARBA00049400"/>
    </source>
</evidence>
<dbReference type="Pfam" id="PF02475">
    <property type="entry name" value="TRM5-TYW2_MTfase"/>
    <property type="match status" value="1"/>
</dbReference>
<reference evidence="9" key="1">
    <citation type="journal article" date="2020" name="Stud. Mycol.">
        <title>101 Dothideomycetes genomes: a test case for predicting lifestyles and emergence of pathogens.</title>
        <authorList>
            <person name="Haridas S."/>
            <person name="Albert R."/>
            <person name="Binder M."/>
            <person name="Bloem J."/>
            <person name="Labutti K."/>
            <person name="Salamov A."/>
            <person name="Andreopoulos B."/>
            <person name="Baker S."/>
            <person name="Barry K."/>
            <person name="Bills G."/>
            <person name="Bluhm B."/>
            <person name="Cannon C."/>
            <person name="Castanera R."/>
            <person name="Culley D."/>
            <person name="Daum C."/>
            <person name="Ezra D."/>
            <person name="Gonzalez J."/>
            <person name="Henrissat B."/>
            <person name="Kuo A."/>
            <person name="Liang C."/>
            <person name="Lipzen A."/>
            <person name="Lutzoni F."/>
            <person name="Magnuson J."/>
            <person name="Mondo S."/>
            <person name="Nolan M."/>
            <person name="Ohm R."/>
            <person name="Pangilinan J."/>
            <person name="Park H.-J."/>
            <person name="Ramirez L."/>
            <person name="Alfaro M."/>
            <person name="Sun H."/>
            <person name="Tritt A."/>
            <person name="Yoshinaga Y."/>
            <person name="Zwiers L.-H."/>
            <person name="Turgeon B."/>
            <person name="Goodwin S."/>
            <person name="Spatafora J."/>
            <person name="Crous P."/>
            <person name="Grigoriev I."/>
        </authorList>
    </citation>
    <scope>NUCLEOTIDE SEQUENCE</scope>
    <source>
        <strain evidence="9">CBS 123094</strain>
    </source>
</reference>
<dbReference type="InterPro" id="IPR029063">
    <property type="entry name" value="SAM-dependent_MTases_sf"/>
</dbReference>
<feature type="non-terminal residue" evidence="9">
    <location>
        <position position="1"/>
    </location>
</feature>
<keyword evidence="10" id="KW-1185">Reference proteome</keyword>
<evidence type="ECO:0000256" key="4">
    <source>
        <dbReference type="ARBA" id="ARBA00022691"/>
    </source>
</evidence>
<comment type="catalytic activity">
    <reaction evidence="6">
        <text>4-demethylwyosine(37) in tRNA(Phe) + S-adenosyl-L-methionine = 4-demethyl-7-[(3S)-3-amino-3-carboxypropyl]wyosine(37) in tRNA(Phe) + S-methyl-5'-thioadenosine + H(+)</text>
        <dbReference type="Rhea" id="RHEA:36355"/>
        <dbReference type="Rhea" id="RHEA-COMP:10164"/>
        <dbReference type="Rhea" id="RHEA-COMP:10378"/>
        <dbReference type="ChEBI" id="CHEBI:15378"/>
        <dbReference type="ChEBI" id="CHEBI:17509"/>
        <dbReference type="ChEBI" id="CHEBI:59789"/>
        <dbReference type="ChEBI" id="CHEBI:64315"/>
        <dbReference type="ChEBI" id="CHEBI:73550"/>
        <dbReference type="EC" id="2.5.1.114"/>
    </reaction>
</comment>
<dbReference type="EC" id="2.5.1.114" evidence="2"/>
<evidence type="ECO:0000313" key="9">
    <source>
        <dbReference type="EMBL" id="KAF1992693.1"/>
    </source>
</evidence>
<dbReference type="Gene3D" id="3.40.50.150">
    <property type="entry name" value="Vaccinia Virus protein VP39"/>
    <property type="match status" value="1"/>
</dbReference>
<dbReference type="GO" id="GO:0008175">
    <property type="term" value="F:tRNA methyltransferase activity"/>
    <property type="evidence" value="ECO:0007669"/>
    <property type="project" value="TreeGrafter"/>
</dbReference>
<organism evidence="9 10">
    <name type="scientific">Amniculicola lignicola CBS 123094</name>
    <dbReference type="NCBI Taxonomy" id="1392246"/>
    <lineage>
        <taxon>Eukaryota</taxon>
        <taxon>Fungi</taxon>
        <taxon>Dikarya</taxon>
        <taxon>Ascomycota</taxon>
        <taxon>Pezizomycotina</taxon>
        <taxon>Dothideomycetes</taxon>
        <taxon>Pleosporomycetidae</taxon>
        <taxon>Pleosporales</taxon>
        <taxon>Amniculicolaceae</taxon>
        <taxon>Amniculicola</taxon>
    </lineage>
</organism>
<dbReference type="InterPro" id="IPR030382">
    <property type="entry name" value="MeTrfase_TRM5/TYW2"/>
</dbReference>
<evidence type="ECO:0000259" key="8">
    <source>
        <dbReference type="PROSITE" id="PS51684"/>
    </source>
</evidence>
<keyword evidence="5" id="KW-0819">tRNA processing</keyword>
<dbReference type="GO" id="GO:0030488">
    <property type="term" value="P:tRNA methylation"/>
    <property type="evidence" value="ECO:0007669"/>
    <property type="project" value="TreeGrafter"/>
</dbReference>
<accession>A0A6A5VT83</accession>
<dbReference type="OrthoDB" id="2387925at2759"/>
<dbReference type="PANTHER" id="PTHR23245">
    <property type="entry name" value="TRNA METHYLTRANSFERASE"/>
    <property type="match status" value="1"/>
</dbReference>
<dbReference type="Proteomes" id="UP000799779">
    <property type="component" value="Unassembled WGS sequence"/>
</dbReference>
<evidence type="ECO:0000256" key="7">
    <source>
        <dbReference type="SAM" id="MobiDB-lite"/>
    </source>
</evidence>
<dbReference type="AlphaFoldDB" id="A0A6A5VT83"/>
<proteinExistence type="predicted"/>
<comment type="pathway">
    <text evidence="1">tRNA modification; wybutosine-tRNA(Phe) biosynthesis.</text>
</comment>
<dbReference type="SUPFAM" id="SSF53335">
    <property type="entry name" value="S-adenosyl-L-methionine-dependent methyltransferases"/>
    <property type="match status" value="1"/>
</dbReference>
<evidence type="ECO:0000256" key="3">
    <source>
        <dbReference type="ARBA" id="ARBA00022679"/>
    </source>
</evidence>
<keyword evidence="4" id="KW-0949">S-adenosyl-L-methionine</keyword>
<dbReference type="PROSITE" id="PS51684">
    <property type="entry name" value="SAM_MT_TRM5_TYW2"/>
    <property type="match status" value="1"/>
</dbReference>
<sequence length="300" mass="33210">NTLRLPSNIHPLHGSFGPPPTPHRLSSPTPSDFNTAFWVTALQNGIHQTWAPLYTMFSRGNIREKTRLLTLPSVRAAGAGCTAVDLYAGIGYFAFVYRKAGCGGVVCWELNPWSVEGLRRGAGLNGWSVKVVTSEQLGERSGDVVRRVEDARVDFLVFQEDNERALDVVGRLSSRGSKSAGPPVRHVNCGFLPSSWKSWGVAVKALDRELGGWIHAHENVGVGDIDKRAEEVVVEMQGLLDECAEDEVEQPRDGWKGRRTAICEHVERVKTYAPGVVHVVFDIRIEWAMERRTNGDRINS</sequence>
<evidence type="ECO:0000313" key="10">
    <source>
        <dbReference type="Proteomes" id="UP000799779"/>
    </source>
</evidence>
<dbReference type="InterPro" id="IPR056743">
    <property type="entry name" value="TRM5-TYW2-like_MTfase"/>
</dbReference>
<feature type="region of interest" description="Disordered" evidence="7">
    <location>
        <begin position="1"/>
        <end position="28"/>
    </location>
</feature>
<dbReference type="GO" id="GO:0005737">
    <property type="term" value="C:cytoplasm"/>
    <property type="evidence" value="ECO:0007669"/>
    <property type="project" value="TreeGrafter"/>
</dbReference>
<protein>
    <recommendedName>
        <fullName evidence="2">tRNA(Phe) (4-demethylwyosine(37)-C(7)) aminocarboxypropyltransferase</fullName>
        <ecNumber evidence="2">2.5.1.114</ecNumber>
    </recommendedName>
</protein>
<evidence type="ECO:0000256" key="5">
    <source>
        <dbReference type="ARBA" id="ARBA00022694"/>
    </source>
</evidence>
<dbReference type="EMBL" id="ML977850">
    <property type="protein sequence ID" value="KAF1992693.1"/>
    <property type="molecule type" value="Genomic_DNA"/>
</dbReference>
<evidence type="ECO:0000256" key="1">
    <source>
        <dbReference type="ARBA" id="ARBA00004797"/>
    </source>
</evidence>
<gene>
    <name evidence="9" type="ORF">P154DRAFT_452289</name>
</gene>
<dbReference type="PANTHER" id="PTHR23245:SF25">
    <property type="entry name" value="TRNA WYBUTOSINE-SYNTHESIZING PROTEIN 2 HOMOLOG"/>
    <property type="match status" value="1"/>
</dbReference>
<dbReference type="GO" id="GO:0031591">
    <property type="term" value="P:wybutosine biosynthetic process"/>
    <property type="evidence" value="ECO:0007669"/>
    <property type="project" value="TreeGrafter"/>
</dbReference>
<feature type="domain" description="SAM-dependent methyltransferase TRM5/TYW2-type" evidence="8">
    <location>
        <begin position="1"/>
        <end position="287"/>
    </location>
</feature>